<dbReference type="AlphaFoldDB" id="A0AB35L0Z2"/>
<organism evidence="1 2">
    <name type="scientific">Ectopseudomonas oleovorans</name>
    <name type="common">Pseudomonas oleovorans</name>
    <dbReference type="NCBI Taxonomy" id="301"/>
    <lineage>
        <taxon>Bacteria</taxon>
        <taxon>Pseudomonadati</taxon>
        <taxon>Pseudomonadota</taxon>
        <taxon>Gammaproteobacteria</taxon>
        <taxon>Pseudomonadales</taxon>
        <taxon>Pseudomonadaceae</taxon>
        <taxon>Ectopseudomonas</taxon>
    </lineage>
</organism>
<sequence length="113" mass="12358">MLNDLETIHTFLAGRERPGLTEGDPQVDLTFVEFPDVFGITQCSLHLYASVQQELGLGIAFVAAYPVLPRVFDAGQLDRAVALGKSTQSYLEMGPTHLNRLSRSAVRAVENTP</sequence>
<accession>A0AB35L0Z2</accession>
<reference evidence="1" key="1">
    <citation type="submission" date="2022-09" db="EMBL/GenBank/DDBJ databases">
        <title>Intensive care unit water sources are persistently colonized with multi-drug resistant bacteria and are the site of extensive horizontal gene transfer of antibiotic resistance genes.</title>
        <authorList>
            <person name="Diorio-Toth L."/>
        </authorList>
    </citation>
    <scope>NUCLEOTIDE SEQUENCE</scope>
    <source>
        <strain evidence="1">GD04000</strain>
    </source>
</reference>
<gene>
    <name evidence="1" type="ORF">N7671_14030</name>
</gene>
<dbReference type="Proteomes" id="UP001159292">
    <property type="component" value="Unassembled WGS sequence"/>
</dbReference>
<proteinExistence type="predicted"/>
<dbReference type="EMBL" id="JAOEET010000036">
    <property type="protein sequence ID" value="MDH0568327.1"/>
    <property type="molecule type" value="Genomic_DNA"/>
</dbReference>
<protein>
    <submittedName>
        <fullName evidence="1">Uncharacterized protein</fullName>
    </submittedName>
</protein>
<evidence type="ECO:0000313" key="1">
    <source>
        <dbReference type="EMBL" id="MDH0568327.1"/>
    </source>
</evidence>
<name>A0AB35L0Z2_ECTOL</name>
<evidence type="ECO:0000313" key="2">
    <source>
        <dbReference type="Proteomes" id="UP001159292"/>
    </source>
</evidence>
<comment type="caution">
    <text evidence="1">The sequence shown here is derived from an EMBL/GenBank/DDBJ whole genome shotgun (WGS) entry which is preliminary data.</text>
</comment>